<accession>A0A6P2DFW1</accession>
<dbReference type="KEGG" id="gms:SOIL9_02750"/>
<evidence type="ECO:0000256" key="1">
    <source>
        <dbReference type="SAM" id="SignalP"/>
    </source>
</evidence>
<sequence length="257" mass="27536">MIALKWSFRVLAALAAVAPATRADAQQVQPQVGGVFRPQPKADGKAPSIIVHPQINTMPGIPASVVSPPAFNPGPFFNPALNNPWLNQTQFVPYNPFVLNPFNPLFAPNNPFVNNPFAQNQFVPNAFNNPFANNMFGPNTWWTARPIGGCIWGAYPLSQSTPPIAIQQPGQLMWRGPDLQVNPISGTVYKPLSGVARTADGGTFFRVPGSGLPTFTGAYAPGTGLYFNPAQNTFLNPASGVISRPGTTTVFLPWIPG</sequence>
<feature type="chain" id="PRO_5026903590" evidence="1">
    <location>
        <begin position="26"/>
        <end position="257"/>
    </location>
</feature>
<keyword evidence="1" id="KW-0732">Signal</keyword>
<feature type="signal peptide" evidence="1">
    <location>
        <begin position="1"/>
        <end position="25"/>
    </location>
</feature>
<keyword evidence="3" id="KW-1185">Reference proteome</keyword>
<protein>
    <submittedName>
        <fullName evidence="2">Uncharacterized protein</fullName>
    </submittedName>
</protein>
<reference evidence="2 3" key="1">
    <citation type="submission" date="2019-05" db="EMBL/GenBank/DDBJ databases">
        <authorList>
            <consortium name="Science for Life Laboratories"/>
        </authorList>
    </citation>
    <scope>NUCLEOTIDE SEQUENCE [LARGE SCALE GENOMIC DNA]</scope>
    <source>
        <strain evidence="2">Soil9</strain>
    </source>
</reference>
<evidence type="ECO:0000313" key="3">
    <source>
        <dbReference type="Proteomes" id="UP000464178"/>
    </source>
</evidence>
<name>A0A6P2DFW1_9BACT</name>
<gene>
    <name evidence="2" type="ORF">SOIL9_02750</name>
</gene>
<dbReference type="EMBL" id="LR593886">
    <property type="protein sequence ID" value="VTR98437.1"/>
    <property type="molecule type" value="Genomic_DNA"/>
</dbReference>
<dbReference type="Proteomes" id="UP000464178">
    <property type="component" value="Chromosome"/>
</dbReference>
<dbReference type="RefSeq" id="WP_162671595.1">
    <property type="nucleotide sequence ID" value="NZ_LR593886.1"/>
</dbReference>
<proteinExistence type="predicted"/>
<organism evidence="2 3">
    <name type="scientific">Gemmata massiliana</name>
    <dbReference type="NCBI Taxonomy" id="1210884"/>
    <lineage>
        <taxon>Bacteria</taxon>
        <taxon>Pseudomonadati</taxon>
        <taxon>Planctomycetota</taxon>
        <taxon>Planctomycetia</taxon>
        <taxon>Gemmatales</taxon>
        <taxon>Gemmataceae</taxon>
        <taxon>Gemmata</taxon>
    </lineage>
</organism>
<evidence type="ECO:0000313" key="2">
    <source>
        <dbReference type="EMBL" id="VTR98437.1"/>
    </source>
</evidence>
<dbReference type="AlphaFoldDB" id="A0A6P2DFW1"/>